<name>A0A0F7ICG3_9EURY</name>
<organism evidence="3 4">
    <name type="scientific">Geoglobus ahangari</name>
    <dbReference type="NCBI Taxonomy" id="113653"/>
    <lineage>
        <taxon>Archaea</taxon>
        <taxon>Methanobacteriati</taxon>
        <taxon>Methanobacteriota</taxon>
        <taxon>Archaeoglobi</taxon>
        <taxon>Archaeoglobales</taxon>
        <taxon>Archaeoglobaceae</taxon>
        <taxon>Geoglobus</taxon>
    </lineage>
</organism>
<keyword evidence="4" id="KW-1185">Reference proteome</keyword>
<dbReference type="AlphaFoldDB" id="A0A0F7ICG3"/>
<dbReference type="RefSeq" id="WP_048096170.1">
    <property type="nucleotide sequence ID" value="NZ_CP011267.1"/>
</dbReference>
<dbReference type="PROSITE" id="PS50966">
    <property type="entry name" value="ZF_SWIM"/>
    <property type="match status" value="1"/>
</dbReference>
<feature type="domain" description="SWIM-type" evidence="2">
    <location>
        <begin position="49"/>
        <end position="91"/>
    </location>
</feature>
<dbReference type="KEGG" id="gah:GAH_01763"/>
<dbReference type="HOGENOM" id="CLU_153623_0_0_2"/>
<dbReference type="Proteomes" id="UP000034723">
    <property type="component" value="Chromosome"/>
</dbReference>
<gene>
    <name evidence="3" type="ORF">GAH_01763</name>
</gene>
<dbReference type="InParanoid" id="A0A0F7ICG3"/>
<dbReference type="Pfam" id="PF04434">
    <property type="entry name" value="SWIM"/>
    <property type="match status" value="1"/>
</dbReference>
<dbReference type="GeneID" id="24804331"/>
<sequence>MTWSELENLKRFKRFDFSLYKYLIDVFGKRGDKAFFYVKERRVKRYRDFFVVVGREEYIVDERFCTCRDFQFNLKGKAPCAHIIAVEVARNLKMYDEVDAYYIDFTSISARRGWRFGG</sequence>
<keyword evidence="1" id="KW-0479">Metal-binding</keyword>
<dbReference type="OrthoDB" id="31559at2157"/>
<evidence type="ECO:0000313" key="3">
    <source>
        <dbReference type="EMBL" id="AKG90958.1"/>
    </source>
</evidence>
<reference evidence="3 4" key="1">
    <citation type="submission" date="2015-04" db="EMBL/GenBank/DDBJ databases">
        <title>The complete genome sequence of the hyperthermophilic, obligate iron-reducing archaeon Geoglobus ahangari strain 234T.</title>
        <authorList>
            <person name="Manzella M.P."/>
            <person name="Holmes D.E."/>
            <person name="Rocheleau J.M."/>
            <person name="Chung A."/>
            <person name="Reguera G."/>
            <person name="Kashefi K."/>
        </authorList>
    </citation>
    <scope>NUCLEOTIDE SEQUENCE [LARGE SCALE GENOMIC DNA]</scope>
    <source>
        <strain evidence="3 4">234</strain>
    </source>
</reference>
<protein>
    <submittedName>
        <fullName evidence="3">Putative metal-binding protein</fullName>
    </submittedName>
</protein>
<evidence type="ECO:0000259" key="2">
    <source>
        <dbReference type="PROSITE" id="PS50966"/>
    </source>
</evidence>
<keyword evidence="1" id="KW-0862">Zinc</keyword>
<dbReference type="InterPro" id="IPR007527">
    <property type="entry name" value="Znf_SWIM"/>
</dbReference>
<dbReference type="STRING" id="113653.GAH_01763"/>
<evidence type="ECO:0000313" key="4">
    <source>
        <dbReference type="Proteomes" id="UP000034723"/>
    </source>
</evidence>
<proteinExistence type="predicted"/>
<dbReference type="PATRIC" id="fig|113653.22.peg.1732"/>
<accession>A0A0F7ICG3</accession>
<keyword evidence="1" id="KW-0863">Zinc-finger</keyword>
<dbReference type="GO" id="GO:0008270">
    <property type="term" value="F:zinc ion binding"/>
    <property type="evidence" value="ECO:0007669"/>
    <property type="project" value="UniProtKB-KW"/>
</dbReference>
<dbReference type="EMBL" id="CP011267">
    <property type="protein sequence ID" value="AKG90958.1"/>
    <property type="molecule type" value="Genomic_DNA"/>
</dbReference>
<evidence type="ECO:0000256" key="1">
    <source>
        <dbReference type="PROSITE-ProRule" id="PRU00325"/>
    </source>
</evidence>